<keyword evidence="2" id="KW-0812">Transmembrane</keyword>
<feature type="transmembrane region" description="Helical" evidence="2">
    <location>
        <begin position="13"/>
        <end position="35"/>
    </location>
</feature>
<dbReference type="AlphaFoldDB" id="A0A915PPD5"/>
<name>A0A915PPD5_9BILA</name>
<organism evidence="3 4">
    <name type="scientific">Setaria digitata</name>
    <dbReference type="NCBI Taxonomy" id="48799"/>
    <lineage>
        <taxon>Eukaryota</taxon>
        <taxon>Metazoa</taxon>
        <taxon>Ecdysozoa</taxon>
        <taxon>Nematoda</taxon>
        <taxon>Chromadorea</taxon>
        <taxon>Rhabditida</taxon>
        <taxon>Spirurina</taxon>
        <taxon>Spiruromorpha</taxon>
        <taxon>Filarioidea</taxon>
        <taxon>Setariidae</taxon>
        <taxon>Setaria</taxon>
    </lineage>
</organism>
<feature type="region of interest" description="Disordered" evidence="1">
    <location>
        <begin position="46"/>
        <end position="65"/>
    </location>
</feature>
<reference evidence="4" key="1">
    <citation type="submission" date="2022-11" db="UniProtKB">
        <authorList>
            <consortium name="WormBaseParasite"/>
        </authorList>
    </citation>
    <scope>IDENTIFICATION</scope>
</reference>
<accession>A0A915PPD5</accession>
<evidence type="ECO:0000313" key="3">
    <source>
        <dbReference type="Proteomes" id="UP000887581"/>
    </source>
</evidence>
<evidence type="ECO:0000313" key="4">
    <source>
        <dbReference type="WBParaSite" id="sdigi.contig301.g7239.t1"/>
    </source>
</evidence>
<proteinExistence type="predicted"/>
<evidence type="ECO:0000256" key="1">
    <source>
        <dbReference type="SAM" id="MobiDB-lite"/>
    </source>
</evidence>
<evidence type="ECO:0000256" key="2">
    <source>
        <dbReference type="SAM" id="Phobius"/>
    </source>
</evidence>
<protein>
    <submittedName>
        <fullName evidence="4">Uncharacterized protein</fullName>
    </submittedName>
</protein>
<keyword evidence="3" id="KW-1185">Reference proteome</keyword>
<sequence length="125" mass="14159">MNQFMEPILLLSIMIKIAFICLQICIITGTTVLLATTCFKRDSLEEEDSAEDLRPKPSQEVMKSPAQKAAIAKIRQGQMMPANQNETVDDAISNWGNVQKIEGYTYMADRYVFFFGTDESDLLIR</sequence>
<keyword evidence="2" id="KW-1133">Transmembrane helix</keyword>
<dbReference type="Proteomes" id="UP000887581">
    <property type="component" value="Unplaced"/>
</dbReference>
<keyword evidence="2" id="KW-0472">Membrane</keyword>
<dbReference type="WBParaSite" id="sdigi.contig301.g7239.t1">
    <property type="protein sequence ID" value="sdigi.contig301.g7239.t1"/>
    <property type="gene ID" value="sdigi.contig301.g7239"/>
</dbReference>